<evidence type="ECO:0000256" key="1">
    <source>
        <dbReference type="SAM" id="MobiDB-lite"/>
    </source>
</evidence>
<dbReference type="Proteomes" id="UP000241462">
    <property type="component" value="Unassembled WGS sequence"/>
</dbReference>
<proteinExistence type="predicted"/>
<feature type="compositionally biased region" description="Polar residues" evidence="1">
    <location>
        <begin position="246"/>
        <end position="261"/>
    </location>
</feature>
<gene>
    <name evidence="2" type="ORF">BD289DRAFT_447885</name>
</gene>
<feature type="region of interest" description="Disordered" evidence="1">
    <location>
        <begin position="1"/>
        <end position="41"/>
    </location>
</feature>
<keyword evidence="3" id="KW-1185">Reference proteome</keyword>
<feature type="compositionally biased region" description="Low complexity" evidence="1">
    <location>
        <begin position="118"/>
        <end position="138"/>
    </location>
</feature>
<dbReference type="InParanoid" id="A0A2T2ZSM8"/>
<organism evidence="2 3">
    <name type="scientific">Coniella lustricola</name>
    <dbReference type="NCBI Taxonomy" id="2025994"/>
    <lineage>
        <taxon>Eukaryota</taxon>
        <taxon>Fungi</taxon>
        <taxon>Dikarya</taxon>
        <taxon>Ascomycota</taxon>
        <taxon>Pezizomycotina</taxon>
        <taxon>Sordariomycetes</taxon>
        <taxon>Sordariomycetidae</taxon>
        <taxon>Diaporthales</taxon>
        <taxon>Schizoparmaceae</taxon>
        <taxon>Coniella</taxon>
    </lineage>
</organism>
<feature type="compositionally biased region" description="Polar residues" evidence="1">
    <location>
        <begin position="220"/>
        <end position="230"/>
    </location>
</feature>
<dbReference type="AlphaFoldDB" id="A0A2T2ZSM8"/>
<sequence>MEKGEGPARNMTGETLVAVNTLPTHGTGHGAGAASGGHATTTTTTTTALSLAAGAIANTSTTWTTPQKGYSHSHAYSKSNSNANSLTVDTTPRSGAAAGRDSGSRRRAGRRGDGRPISPVSSSDRASLSDVSPVSPDPNGLPLQQPSPISRAAPEPSTGMAMTVSPSEARLVRIPSRPGSASASSLAGSGGGHRKVNGPEWPAARPGMRRPEPAQGPAQGPSQGSAQRQAPSRPIYHDDAGWRPLTGTNTTTSARRPSQSSSHRHAAAYQYGPGLYPHQRRPLPPSQSQYPGQRSGSRPGPGSGPRRLDPADPRPPPLSIKKYDGMIGQVDTGADGYQPHKAAATTAVAELSGGYKAYRPPVMDNNKDNHLSAQHRTSYTSLGASSIASSDALVPEAWPVPPTTPRTTPEQY</sequence>
<feature type="compositionally biased region" description="Polar residues" evidence="1">
    <location>
        <begin position="58"/>
        <end position="92"/>
    </location>
</feature>
<dbReference type="EMBL" id="KZ678779">
    <property type="protein sequence ID" value="PSR75275.1"/>
    <property type="molecule type" value="Genomic_DNA"/>
</dbReference>
<name>A0A2T2ZSM8_9PEZI</name>
<feature type="compositionally biased region" description="Low complexity" evidence="1">
    <location>
        <begin position="291"/>
        <end position="300"/>
    </location>
</feature>
<reference evidence="2 3" key="1">
    <citation type="journal article" date="2018" name="Mycol. Prog.">
        <title>Coniella lustricola, a new species from submerged detritus.</title>
        <authorList>
            <person name="Raudabaugh D.B."/>
            <person name="Iturriaga T."/>
            <person name="Carver A."/>
            <person name="Mondo S."/>
            <person name="Pangilinan J."/>
            <person name="Lipzen A."/>
            <person name="He G."/>
            <person name="Amirebrahimi M."/>
            <person name="Grigoriev I.V."/>
            <person name="Miller A.N."/>
        </authorList>
    </citation>
    <scope>NUCLEOTIDE SEQUENCE [LARGE SCALE GENOMIC DNA]</scope>
    <source>
        <strain evidence="2 3">B22-T-1</strain>
    </source>
</reference>
<protein>
    <submittedName>
        <fullName evidence="2">Uncharacterized protein</fullName>
    </submittedName>
</protein>
<feature type="region of interest" description="Disordered" evidence="1">
    <location>
        <begin position="58"/>
        <end position="322"/>
    </location>
</feature>
<accession>A0A2T2ZSM8</accession>
<evidence type="ECO:0000313" key="2">
    <source>
        <dbReference type="EMBL" id="PSR75275.1"/>
    </source>
</evidence>
<feature type="region of interest" description="Disordered" evidence="1">
    <location>
        <begin position="390"/>
        <end position="412"/>
    </location>
</feature>
<evidence type="ECO:0000313" key="3">
    <source>
        <dbReference type="Proteomes" id="UP000241462"/>
    </source>
</evidence>